<name>A0A108EHM3_9BURK</name>
<organism evidence="1 2">
    <name type="scientific">Burkholderia territorii</name>
    <dbReference type="NCBI Taxonomy" id="1503055"/>
    <lineage>
        <taxon>Bacteria</taxon>
        <taxon>Pseudomonadati</taxon>
        <taxon>Pseudomonadota</taxon>
        <taxon>Betaproteobacteria</taxon>
        <taxon>Burkholderiales</taxon>
        <taxon>Burkholderiaceae</taxon>
        <taxon>Burkholderia</taxon>
        <taxon>Burkholderia cepacia complex</taxon>
    </lineage>
</organism>
<dbReference type="Proteomes" id="UP000068016">
    <property type="component" value="Unassembled WGS sequence"/>
</dbReference>
<proteinExistence type="predicted"/>
<protein>
    <submittedName>
        <fullName evidence="1">Uncharacterized protein</fullName>
    </submittedName>
</protein>
<dbReference type="AlphaFoldDB" id="A0A108EHM3"/>
<dbReference type="EMBL" id="LPLZ01000060">
    <property type="protein sequence ID" value="KWN11240.1"/>
    <property type="molecule type" value="Genomic_DNA"/>
</dbReference>
<evidence type="ECO:0000313" key="1">
    <source>
        <dbReference type="EMBL" id="KWN11240.1"/>
    </source>
</evidence>
<evidence type="ECO:0000313" key="2">
    <source>
        <dbReference type="Proteomes" id="UP000068016"/>
    </source>
</evidence>
<comment type="caution">
    <text evidence="1">The sequence shown here is derived from an EMBL/GenBank/DDBJ whole genome shotgun (WGS) entry which is preliminary data.</text>
</comment>
<reference evidence="1 2" key="1">
    <citation type="submission" date="2015-11" db="EMBL/GenBank/DDBJ databases">
        <title>Expanding the genomic diversity of Burkholderia species for the development of highly accurate diagnostics.</title>
        <authorList>
            <person name="Sahl J."/>
            <person name="Keim P."/>
            <person name="Wagner D."/>
        </authorList>
    </citation>
    <scope>NUCLEOTIDE SEQUENCE [LARGE SCALE GENOMIC DNA]</scope>
    <source>
        <strain evidence="1 2">MSMB793WGS</strain>
    </source>
</reference>
<accession>A0A108EHM3</accession>
<sequence length="67" mass="7642">MHRFCREGDAVDVGKRAGVGALRRPLRDCRDDEPERLFRRRAQRIADDDGDSDGRASAVMWRSIARA</sequence>
<gene>
    <name evidence="1" type="ORF">WT83_19795</name>
</gene>